<reference evidence="3 4" key="1">
    <citation type="submission" date="2022-06" db="EMBL/GenBank/DDBJ databases">
        <title>Genomic Encyclopedia of Type Strains, Phase I: the one thousand microbial genomes (KMG-I) project.</title>
        <authorList>
            <person name="Kyrpides N."/>
        </authorList>
    </citation>
    <scope>NUCLEOTIDE SEQUENCE [LARGE SCALE GENOMIC DNA]</scope>
    <source>
        <strain evidence="3 4">DSM 43889</strain>
    </source>
</reference>
<keyword evidence="2" id="KW-1133">Transmembrane helix</keyword>
<feature type="transmembrane region" description="Helical" evidence="2">
    <location>
        <begin position="82"/>
        <end position="103"/>
    </location>
</feature>
<accession>A0ABT1JNT1</accession>
<comment type="caution">
    <text evidence="3">The sequence shown here is derived from an EMBL/GenBank/DDBJ whole genome shotgun (WGS) entry which is preliminary data.</text>
</comment>
<organism evidence="3 4">
    <name type="scientific">Actinoalloteichus caeruleus DSM 43889</name>
    <dbReference type="NCBI Taxonomy" id="1120930"/>
    <lineage>
        <taxon>Bacteria</taxon>
        <taxon>Bacillati</taxon>
        <taxon>Actinomycetota</taxon>
        <taxon>Actinomycetes</taxon>
        <taxon>Pseudonocardiales</taxon>
        <taxon>Pseudonocardiaceae</taxon>
        <taxon>Actinoalloteichus</taxon>
        <taxon>Actinoalloteichus cyanogriseus</taxon>
    </lineage>
</organism>
<evidence type="ECO:0008006" key="5">
    <source>
        <dbReference type="Google" id="ProtNLM"/>
    </source>
</evidence>
<dbReference type="Proteomes" id="UP000791080">
    <property type="component" value="Unassembled WGS sequence"/>
</dbReference>
<evidence type="ECO:0000256" key="1">
    <source>
        <dbReference type="SAM" id="MobiDB-lite"/>
    </source>
</evidence>
<feature type="transmembrane region" description="Helical" evidence="2">
    <location>
        <begin position="110"/>
        <end position="127"/>
    </location>
</feature>
<keyword evidence="4" id="KW-1185">Reference proteome</keyword>
<protein>
    <recommendedName>
        <fullName evidence="5">Integral membrane protein</fullName>
    </recommendedName>
</protein>
<feature type="region of interest" description="Disordered" evidence="1">
    <location>
        <begin position="1"/>
        <end position="20"/>
    </location>
</feature>
<feature type="transmembrane region" description="Helical" evidence="2">
    <location>
        <begin position="47"/>
        <end position="70"/>
    </location>
</feature>
<gene>
    <name evidence="3" type="ORF">G443_004277</name>
</gene>
<keyword evidence="2" id="KW-0812">Transmembrane</keyword>
<evidence type="ECO:0000313" key="4">
    <source>
        <dbReference type="Proteomes" id="UP000791080"/>
    </source>
</evidence>
<evidence type="ECO:0000256" key="2">
    <source>
        <dbReference type="SAM" id="Phobius"/>
    </source>
</evidence>
<proteinExistence type="predicted"/>
<keyword evidence="2" id="KW-0472">Membrane</keyword>
<name>A0ABT1JNT1_ACTCY</name>
<sequence>MPLTVTQGPPAAVSGPSGDRSGWLPPRQAGLFHPGSVLCANLGPLRVWAWLLVPPTFLCTVLGLGGLGLVLPAAGDAVHPDWSVLFGAAAGLNAVFAGSVAWTRPWSPRWLSWPYGLVLITCALTVGDLPVPTSAALGCAAAAVVSWVLLLAGRRPCPTDGGEADRCSRPEVVSGAG</sequence>
<evidence type="ECO:0000313" key="3">
    <source>
        <dbReference type="EMBL" id="MCP2334007.1"/>
    </source>
</evidence>
<feature type="transmembrane region" description="Helical" evidence="2">
    <location>
        <begin position="133"/>
        <end position="152"/>
    </location>
</feature>
<feature type="region of interest" description="Disordered" evidence="1">
    <location>
        <begin position="157"/>
        <end position="177"/>
    </location>
</feature>
<dbReference type="EMBL" id="AUBJ02000001">
    <property type="protein sequence ID" value="MCP2334007.1"/>
    <property type="molecule type" value="Genomic_DNA"/>
</dbReference>